<protein>
    <recommendedName>
        <fullName evidence="2">Uncharacterized protein YjdP</fullName>
    </recommendedName>
</protein>
<feature type="region of interest" description="Disordered" evidence="3">
    <location>
        <begin position="39"/>
        <end position="107"/>
    </location>
</feature>
<comment type="caution">
    <text evidence="5">The sequence shown here is derived from an EMBL/GenBank/DDBJ whole genome shotgun (WGS) entry which is preliminary data.</text>
</comment>
<dbReference type="RefSeq" id="WP_216375094.1">
    <property type="nucleotide sequence ID" value="NZ_JAGRYT010000042.1"/>
</dbReference>
<sequence>MKKYPTALLFGVFYLAAPFAQADVIDDAIGNIQQAFSDAYKPGSDRVYHDDRDEDDRQDRALSRQNEERYRQLESRRRQLDDRQNQLDRERRQLDDEEHRLQDDEDR</sequence>
<keyword evidence="6" id="KW-1185">Reference proteome</keyword>
<evidence type="ECO:0000313" key="6">
    <source>
        <dbReference type="Proteomes" id="UP000686327"/>
    </source>
</evidence>
<evidence type="ECO:0000256" key="2">
    <source>
        <dbReference type="ARBA" id="ARBA00035706"/>
    </source>
</evidence>
<dbReference type="EMBL" id="JAGRYU010000010">
    <property type="protein sequence ID" value="MBU4681709.1"/>
    <property type="molecule type" value="Genomic_DNA"/>
</dbReference>
<dbReference type="NCBIfam" id="NF041443">
    <property type="entry name" value="DDRRRQL_YjdP"/>
    <property type="match status" value="1"/>
</dbReference>
<dbReference type="Proteomes" id="UP000686327">
    <property type="component" value="Unassembled WGS sequence"/>
</dbReference>
<feature type="signal peptide" evidence="4">
    <location>
        <begin position="1"/>
        <end position="22"/>
    </location>
</feature>
<evidence type="ECO:0000256" key="3">
    <source>
        <dbReference type="SAM" id="MobiDB-lite"/>
    </source>
</evidence>
<feature type="compositionally biased region" description="Basic and acidic residues" evidence="3">
    <location>
        <begin position="43"/>
        <end position="107"/>
    </location>
</feature>
<reference evidence="5 6" key="1">
    <citation type="submission" date="2021-04" db="EMBL/GenBank/DDBJ databases">
        <authorList>
            <person name="Seiffert S.N."/>
        </authorList>
    </citation>
    <scope>NUCLEOTIDE SEQUENCE [LARGE SCALE GENOMIC DNA]</scope>
    <source>
        <strain evidence="5 6">1</strain>
    </source>
</reference>
<proteinExistence type="predicted"/>
<name>A0ABS6DES9_9ENTR</name>
<keyword evidence="1 4" id="KW-0732">Signal</keyword>
<feature type="chain" id="PRO_5046544389" description="Uncharacterized protein YjdP" evidence="4">
    <location>
        <begin position="23"/>
        <end position="107"/>
    </location>
</feature>
<reference evidence="6" key="2">
    <citation type="submission" date="2023-07" db="EMBL/GenBank/DDBJ databases">
        <title>Cedecea davisae an AmpC producer and its therapeutic implications.</title>
        <authorList>
            <person name="Notter J."/>
        </authorList>
    </citation>
    <scope>NUCLEOTIDE SEQUENCE [LARGE SCALE GENOMIC DNA]</scope>
    <source>
        <strain evidence="6">1</strain>
    </source>
</reference>
<evidence type="ECO:0000256" key="4">
    <source>
        <dbReference type="SAM" id="SignalP"/>
    </source>
</evidence>
<dbReference type="InterPro" id="IPR048164">
    <property type="entry name" value="YjdP-like"/>
</dbReference>
<evidence type="ECO:0000313" key="5">
    <source>
        <dbReference type="EMBL" id="MBU4681709.1"/>
    </source>
</evidence>
<evidence type="ECO:0000256" key="1">
    <source>
        <dbReference type="ARBA" id="ARBA00022729"/>
    </source>
</evidence>
<accession>A0ABS6DES9</accession>
<gene>
    <name evidence="5" type="ORF">KC222_06775</name>
</gene>
<organism evidence="5 6">
    <name type="scientific">Cedecea davisae</name>
    <dbReference type="NCBI Taxonomy" id="158484"/>
    <lineage>
        <taxon>Bacteria</taxon>
        <taxon>Pseudomonadati</taxon>
        <taxon>Pseudomonadota</taxon>
        <taxon>Gammaproteobacteria</taxon>
        <taxon>Enterobacterales</taxon>
        <taxon>Enterobacteriaceae</taxon>
        <taxon>Cedecea</taxon>
    </lineage>
</organism>